<dbReference type="Pfam" id="PF04760">
    <property type="entry name" value="IF2_N"/>
    <property type="match status" value="1"/>
</dbReference>
<dbReference type="EMBL" id="WNVM01000823">
    <property type="protein sequence ID" value="MDZ5010820.1"/>
    <property type="molecule type" value="Genomic_DNA"/>
</dbReference>
<evidence type="ECO:0000259" key="1">
    <source>
        <dbReference type="Pfam" id="PF04760"/>
    </source>
</evidence>
<dbReference type="Proteomes" id="UP001292368">
    <property type="component" value="Unassembled WGS sequence"/>
</dbReference>
<protein>
    <recommendedName>
        <fullName evidence="1">Translation initiation factor IF-2 N-terminal domain-containing protein</fullName>
    </recommendedName>
</protein>
<feature type="non-terminal residue" evidence="2">
    <location>
        <position position="37"/>
    </location>
</feature>
<dbReference type="Gene3D" id="1.10.10.2480">
    <property type="match status" value="1"/>
</dbReference>
<dbReference type="InterPro" id="IPR006847">
    <property type="entry name" value="IF2_N"/>
</dbReference>
<reference evidence="2" key="1">
    <citation type="submission" date="2019-11" db="EMBL/GenBank/DDBJ databases">
        <title>Characterization of Clostridium perfringens isolates from swine manure treated agricultural soils.</title>
        <authorList>
            <person name="Wushke S.T."/>
        </authorList>
    </citation>
    <scope>NUCLEOTIDE SEQUENCE</scope>
    <source>
        <strain evidence="2">V2</strain>
    </source>
</reference>
<name>A0AAW9ITT9_CLOPF</name>
<organism evidence="2 3">
    <name type="scientific">Clostridium perfringens</name>
    <dbReference type="NCBI Taxonomy" id="1502"/>
    <lineage>
        <taxon>Bacteria</taxon>
        <taxon>Bacillati</taxon>
        <taxon>Bacillota</taxon>
        <taxon>Clostridia</taxon>
        <taxon>Eubacteriales</taxon>
        <taxon>Clostridiaceae</taxon>
        <taxon>Clostridium</taxon>
    </lineage>
</organism>
<sequence>MSKIRVYELAKELQISSKELIELLMNEFSVDVKNHMS</sequence>
<feature type="domain" description="Translation initiation factor IF-2 N-terminal" evidence="1">
    <location>
        <begin position="1"/>
        <end position="37"/>
    </location>
</feature>
<dbReference type="RefSeq" id="WP_322382572.1">
    <property type="nucleotide sequence ID" value="NZ_WNVM01000823.1"/>
</dbReference>
<evidence type="ECO:0000313" key="3">
    <source>
        <dbReference type="Proteomes" id="UP001292368"/>
    </source>
</evidence>
<dbReference type="AlphaFoldDB" id="A0AAW9ITT9"/>
<accession>A0AAW9ITT9</accession>
<proteinExistence type="predicted"/>
<evidence type="ECO:0000313" key="2">
    <source>
        <dbReference type="EMBL" id="MDZ5010820.1"/>
    </source>
</evidence>
<gene>
    <name evidence="2" type="ORF">GNF77_18360</name>
</gene>
<comment type="caution">
    <text evidence="2">The sequence shown here is derived from an EMBL/GenBank/DDBJ whole genome shotgun (WGS) entry which is preliminary data.</text>
</comment>